<evidence type="ECO:0000313" key="3">
    <source>
        <dbReference type="EMBL" id="CAH0554748.1"/>
    </source>
</evidence>
<reference evidence="3" key="1">
    <citation type="submission" date="2021-12" db="EMBL/GenBank/DDBJ databases">
        <authorList>
            <person name="King R."/>
        </authorList>
    </citation>
    <scope>NUCLEOTIDE SEQUENCE</scope>
</reference>
<evidence type="ECO:0000256" key="1">
    <source>
        <dbReference type="SAM" id="Coils"/>
    </source>
</evidence>
<proteinExistence type="predicted"/>
<evidence type="ECO:0000256" key="2">
    <source>
        <dbReference type="SAM" id="MobiDB-lite"/>
    </source>
</evidence>
<dbReference type="Proteomes" id="UP001154078">
    <property type="component" value="Chromosome 4"/>
</dbReference>
<gene>
    <name evidence="3" type="ORF">MELIAE_LOCUS6268</name>
</gene>
<feature type="coiled-coil region" evidence="1">
    <location>
        <begin position="72"/>
        <end position="153"/>
    </location>
</feature>
<dbReference type="EMBL" id="OV121135">
    <property type="protein sequence ID" value="CAH0554748.1"/>
    <property type="molecule type" value="Genomic_DNA"/>
</dbReference>
<accession>A0A9P0B0K0</accession>
<protein>
    <submittedName>
        <fullName evidence="3">Uncharacterized protein</fullName>
    </submittedName>
</protein>
<evidence type="ECO:0000313" key="4">
    <source>
        <dbReference type="Proteomes" id="UP001154078"/>
    </source>
</evidence>
<name>A0A9P0B0K0_BRAAE</name>
<dbReference type="AlphaFoldDB" id="A0A9P0B0K0"/>
<feature type="region of interest" description="Disordered" evidence="2">
    <location>
        <begin position="217"/>
        <end position="240"/>
    </location>
</feature>
<keyword evidence="1" id="KW-0175">Coiled coil</keyword>
<organism evidence="3 4">
    <name type="scientific">Brassicogethes aeneus</name>
    <name type="common">Rape pollen beetle</name>
    <name type="synonym">Meligethes aeneus</name>
    <dbReference type="NCBI Taxonomy" id="1431903"/>
    <lineage>
        <taxon>Eukaryota</taxon>
        <taxon>Metazoa</taxon>
        <taxon>Ecdysozoa</taxon>
        <taxon>Arthropoda</taxon>
        <taxon>Hexapoda</taxon>
        <taxon>Insecta</taxon>
        <taxon>Pterygota</taxon>
        <taxon>Neoptera</taxon>
        <taxon>Endopterygota</taxon>
        <taxon>Coleoptera</taxon>
        <taxon>Polyphaga</taxon>
        <taxon>Cucujiformia</taxon>
        <taxon>Nitidulidae</taxon>
        <taxon>Meligethinae</taxon>
        <taxon>Brassicogethes</taxon>
    </lineage>
</organism>
<sequence>MSLSEQQVADYYHKISDILSKKRETANNEQILLSFCEIHLKDLEMARANEIAAEKALNDLTSSESLTVNKKFVELKESYDNLKEKYENTLKDNETQKRNYENHIQMIIASNTMILDEKETIYKQQLVEINNKIRFLQNSNRELHLKLNNSRQNQPKTFNVVKQSNVLNFQSKPSNIQNNFESSNLNYFEDLDLANQETDDVDDFALLHNFKKSTNTANRQKDTVNNNKSQKCTGNTQNASDTDSTIILGDLVKKNPVSNNSAIQRKPTIYGGYRRKNSCNDLPPLEPCTNSNNNYVPKKKRKIFDPDQMNYLDLFKD</sequence>
<keyword evidence="4" id="KW-1185">Reference proteome</keyword>